<feature type="transmembrane region" description="Helical" evidence="1">
    <location>
        <begin position="20"/>
        <end position="39"/>
    </location>
</feature>
<keyword evidence="1" id="KW-0472">Membrane</keyword>
<sequence length="40" mass="4568">MTMIGIGFIIKFPRLMDPKLLLAGIVCFVVGWVIEKYILQ</sequence>
<dbReference type="EMBL" id="UINC01016785">
    <property type="protein sequence ID" value="SVA69627.1"/>
    <property type="molecule type" value="Genomic_DNA"/>
</dbReference>
<gene>
    <name evidence="2" type="ORF">METZ01_LOCUS122481</name>
</gene>
<organism evidence="2">
    <name type="scientific">marine metagenome</name>
    <dbReference type="NCBI Taxonomy" id="408172"/>
    <lineage>
        <taxon>unclassified sequences</taxon>
        <taxon>metagenomes</taxon>
        <taxon>ecological metagenomes</taxon>
    </lineage>
</organism>
<keyword evidence="1" id="KW-0812">Transmembrane</keyword>
<dbReference type="AlphaFoldDB" id="A0A381XZM4"/>
<accession>A0A381XZM4</accession>
<keyword evidence="1" id="KW-1133">Transmembrane helix</keyword>
<name>A0A381XZM4_9ZZZZ</name>
<evidence type="ECO:0000313" key="2">
    <source>
        <dbReference type="EMBL" id="SVA69627.1"/>
    </source>
</evidence>
<proteinExistence type="predicted"/>
<evidence type="ECO:0000256" key="1">
    <source>
        <dbReference type="SAM" id="Phobius"/>
    </source>
</evidence>
<protein>
    <submittedName>
        <fullName evidence="2">Uncharacterized protein</fullName>
    </submittedName>
</protein>
<reference evidence="2" key="1">
    <citation type="submission" date="2018-05" db="EMBL/GenBank/DDBJ databases">
        <authorList>
            <person name="Lanie J.A."/>
            <person name="Ng W.-L."/>
            <person name="Kazmierczak K.M."/>
            <person name="Andrzejewski T.M."/>
            <person name="Davidsen T.M."/>
            <person name="Wayne K.J."/>
            <person name="Tettelin H."/>
            <person name="Glass J.I."/>
            <person name="Rusch D."/>
            <person name="Podicherti R."/>
            <person name="Tsui H.-C.T."/>
            <person name="Winkler M.E."/>
        </authorList>
    </citation>
    <scope>NUCLEOTIDE SEQUENCE</scope>
</reference>